<dbReference type="Proteomes" id="UP000076447">
    <property type="component" value="Unassembled WGS sequence"/>
</dbReference>
<accession>A0A163QU10</accession>
<protein>
    <recommendedName>
        <fullName evidence="3">Holliday junction resolvase</fullName>
    </recommendedName>
</protein>
<dbReference type="AlphaFoldDB" id="A0A163QU10"/>
<dbReference type="PATRIC" id="fig|43678.3.peg.2959"/>
<evidence type="ECO:0000313" key="1">
    <source>
        <dbReference type="EMBL" id="KZM34529.1"/>
    </source>
</evidence>
<sequence>MVNRPKQIGTAAETAVVRAARTRGFPNADRLTLTGALDRGDIGLSPGVIIEVKGGDKARDASDLLIETWLAETERERRNAHATVAFLVTQRRGVGATNAHRWWAWWYLADLEQLREHPTPRPVGDGTPIRMRLDDALHLIRTAGYGQPTKGPAA</sequence>
<organism evidence="1 2">
    <name type="scientific">Oerskovia enterophila</name>
    <dbReference type="NCBI Taxonomy" id="43678"/>
    <lineage>
        <taxon>Bacteria</taxon>
        <taxon>Bacillati</taxon>
        <taxon>Actinomycetota</taxon>
        <taxon>Actinomycetes</taxon>
        <taxon>Micrococcales</taxon>
        <taxon>Cellulomonadaceae</taxon>
        <taxon>Oerskovia</taxon>
    </lineage>
</organism>
<proteinExistence type="predicted"/>
<dbReference type="EMBL" id="LRIE01000079">
    <property type="protein sequence ID" value="KZM34529.1"/>
    <property type="molecule type" value="Genomic_DNA"/>
</dbReference>
<evidence type="ECO:0000313" key="2">
    <source>
        <dbReference type="Proteomes" id="UP000076447"/>
    </source>
</evidence>
<name>A0A163QU10_9CELL</name>
<comment type="caution">
    <text evidence="1">The sequence shown here is derived from an EMBL/GenBank/DDBJ whole genome shotgun (WGS) entry which is preliminary data.</text>
</comment>
<dbReference type="RefSeq" id="WP_068709250.1">
    <property type="nucleotide sequence ID" value="NZ_LRIE01000079.1"/>
</dbReference>
<evidence type="ECO:0008006" key="3">
    <source>
        <dbReference type="Google" id="ProtNLM"/>
    </source>
</evidence>
<dbReference type="OrthoDB" id="3630198at2"/>
<reference evidence="1 2" key="1">
    <citation type="submission" date="2016-01" db="EMBL/GenBank/DDBJ databases">
        <title>Genome sequence of Oerskovia enterophila VJag, an agar and cellulose degrading bacterium.</title>
        <authorList>
            <person name="Poehlein A."/>
            <person name="Jag V."/>
            <person name="Bengelsdorf F."/>
            <person name="Duerre P."/>
            <person name="Daniel R."/>
        </authorList>
    </citation>
    <scope>NUCLEOTIDE SEQUENCE [LARGE SCALE GENOMIC DNA]</scope>
    <source>
        <strain evidence="1 2">VJag</strain>
    </source>
</reference>
<dbReference type="STRING" id="43678.OJAG_28280"/>
<gene>
    <name evidence="1" type="ORF">OJAG_28280</name>
</gene>